<dbReference type="PROSITE" id="PS00792">
    <property type="entry name" value="DHPS_1"/>
    <property type="match status" value="1"/>
</dbReference>
<comment type="pathway">
    <text evidence="3 9">Cofactor biosynthesis; tetrahydrofolate biosynthesis; 7,8-dihydrofolate from 2-amino-4-hydroxy-6-hydroxymethyl-7,8-dihydropteridine diphosphate and 4-aminobenzoate: step 1/2.</text>
</comment>
<evidence type="ECO:0000259" key="10">
    <source>
        <dbReference type="PROSITE" id="PS50972"/>
    </source>
</evidence>
<evidence type="ECO:0000256" key="4">
    <source>
        <dbReference type="ARBA" id="ARBA00012458"/>
    </source>
</evidence>
<keyword evidence="6 9" id="KW-0479">Metal-binding</keyword>
<dbReference type="NCBIfam" id="TIGR01496">
    <property type="entry name" value="DHPS"/>
    <property type="match status" value="1"/>
</dbReference>
<dbReference type="AlphaFoldDB" id="A0A0S2KH45"/>
<dbReference type="PANTHER" id="PTHR20941:SF1">
    <property type="entry name" value="FOLIC ACID SYNTHESIS PROTEIN FOL1"/>
    <property type="match status" value="1"/>
</dbReference>
<evidence type="ECO:0000256" key="8">
    <source>
        <dbReference type="ARBA" id="ARBA00022909"/>
    </source>
</evidence>
<comment type="similarity">
    <text evidence="9">Belongs to the DHPS family.</text>
</comment>
<dbReference type="EMBL" id="CP013189">
    <property type="protein sequence ID" value="ALO47295.1"/>
    <property type="molecule type" value="Genomic_DNA"/>
</dbReference>
<evidence type="ECO:0000256" key="7">
    <source>
        <dbReference type="ARBA" id="ARBA00022842"/>
    </source>
</evidence>
<sequence length="298" mass="31444">MDDVQDDSVTPRRGLQCGSRWLDLSLPAVMGILNVTPDSFSDGGRLSGSSDAAQFQISLDKTLTVASSMIDAGAVILDVGGESTRPGAVQVSEQEELDRVLPVVEALQAEFDVIVSVDTSTPALMRAAASAGAGMINDIRALQRTGAVQAAADTDMAVCLMHMQGEPGTMQQNPQYQDVVAEVRSFLEQRVDICRAAGIGGQRICIDPGFGFGKTPAHNYRLLARLSDFAATGLPVLAGMSRKSMIGNIIGKSVDERLAGSLAAAVLSVINGANIVRVHDVAETVDALRIVETMQHYC</sequence>
<comment type="catalytic activity">
    <reaction evidence="1">
        <text>(7,8-dihydropterin-6-yl)methyl diphosphate + 4-aminobenzoate = 7,8-dihydropteroate + diphosphate</text>
        <dbReference type="Rhea" id="RHEA:19949"/>
        <dbReference type="ChEBI" id="CHEBI:17836"/>
        <dbReference type="ChEBI" id="CHEBI:17839"/>
        <dbReference type="ChEBI" id="CHEBI:33019"/>
        <dbReference type="ChEBI" id="CHEBI:72950"/>
        <dbReference type="EC" id="2.5.1.15"/>
    </reaction>
</comment>
<dbReference type="UniPathway" id="UPA00077">
    <property type="reaction ID" value="UER00156"/>
</dbReference>
<accession>A0A0S2KH45</accession>
<dbReference type="InterPro" id="IPR006390">
    <property type="entry name" value="DHP_synth_dom"/>
</dbReference>
<dbReference type="PATRIC" id="fig|1249552.3.peg.2682"/>
<dbReference type="SUPFAM" id="SSF51717">
    <property type="entry name" value="Dihydropteroate synthetase-like"/>
    <property type="match status" value="1"/>
</dbReference>
<keyword evidence="7 9" id="KW-0460">Magnesium</keyword>
<gene>
    <name evidence="11" type="ORF">PS2015_2663</name>
</gene>
<dbReference type="PROSITE" id="PS50972">
    <property type="entry name" value="PTERIN_BINDING"/>
    <property type="match status" value="1"/>
</dbReference>
<dbReference type="GO" id="GO:0005829">
    <property type="term" value="C:cytosol"/>
    <property type="evidence" value="ECO:0007669"/>
    <property type="project" value="TreeGrafter"/>
</dbReference>
<comment type="function">
    <text evidence="9">Catalyzes the condensation of para-aminobenzoate (pABA) with 6-hydroxymethyl-7,8-dihydropterin diphosphate (DHPt-PP) to form 7,8-dihydropteroate (H2Pte), the immediate precursor of folate derivatives.</text>
</comment>
<reference evidence="11 12" key="1">
    <citation type="submission" date="2015-11" db="EMBL/GenBank/DDBJ databases">
        <authorList>
            <person name="Zhang Y."/>
            <person name="Guo Z."/>
        </authorList>
    </citation>
    <scope>NUCLEOTIDE SEQUENCE [LARGE SCALE GENOMIC DNA]</scope>
    <source>
        <strain evidence="11 12">KCTC 32221</strain>
    </source>
</reference>
<dbReference type="GO" id="GO:0046656">
    <property type="term" value="P:folic acid biosynthetic process"/>
    <property type="evidence" value="ECO:0007669"/>
    <property type="project" value="UniProtKB-KW"/>
</dbReference>
<dbReference type="Gene3D" id="3.20.20.20">
    <property type="entry name" value="Dihydropteroate synthase-like"/>
    <property type="match status" value="1"/>
</dbReference>
<evidence type="ECO:0000313" key="12">
    <source>
        <dbReference type="Proteomes" id="UP000065641"/>
    </source>
</evidence>
<dbReference type="GO" id="GO:0004156">
    <property type="term" value="F:dihydropteroate synthase activity"/>
    <property type="evidence" value="ECO:0007669"/>
    <property type="project" value="UniProtKB-EC"/>
</dbReference>
<evidence type="ECO:0000256" key="5">
    <source>
        <dbReference type="ARBA" id="ARBA00022679"/>
    </source>
</evidence>
<keyword evidence="5 9" id="KW-0808">Transferase</keyword>
<name>A0A0S2KH45_9GAMM</name>
<dbReference type="KEGG" id="pspi:PS2015_2663"/>
<dbReference type="InterPro" id="IPR045031">
    <property type="entry name" value="DHP_synth-like"/>
</dbReference>
<dbReference type="PROSITE" id="PS00793">
    <property type="entry name" value="DHPS_2"/>
    <property type="match status" value="1"/>
</dbReference>
<keyword evidence="12" id="KW-1185">Reference proteome</keyword>
<dbReference type="Proteomes" id="UP000065641">
    <property type="component" value="Chromosome"/>
</dbReference>
<protein>
    <recommendedName>
        <fullName evidence="4 9">Dihydropteroate synthase</fullName>
        <shortName evidence="9">DHPS</shortName>
        <ecNumber evidence="4 9">2.5.1.15</ecNumber>
    </recommendedName>
    <alternativeName>
        <fullName evidence="9">Dihydropteroate pyrophosphorylase</fullName>
    </alternativeName>
</protein>
<dbReference type="GO" id="GO:0046872">
    <property type="term" value="F:metal ion binding"/>
    <property type="evidence" value="ECO:0007669"/>
    <property type="project" value="UniProtKB-KW"/>
</dbReference>
<evidence type="ECO:0000256" key="1">
    <source>
        <dbReference type="ARBA" id="ARBA00000012"/>
    </source>
</evidence>
<keyword evidence="8 9" id="KW-0289">Folate biosynthesis</keyword>
<comment type="cofactor">
    <cofactor evidence="2 9">
        <name>Mg(2+)</name>
        <dbReference type="ChEBI" id="CHEBI:18420"/>
    </cofactor>
</comment>
<proteinExistence type="inferred from homology"/>
<dbReference type="GO" id="GO:0046654">
    <property type="term" value="P:tetrahydrofolate biosynthetic process"/>
    <property type="evidence" value="ECO:0007669"/>
    <property type="project" value="UniProtKB-UniPathway"/>
</dbReference>
<dbReference type="RefSeq" id="WP_058022697.1">
    <property type="nucleotide sequence ID" value="NZ_CP013189.1"/>
</dbReference>
<evidence type="ECO:0000313" key="11">
    <source>
        <dbReference type="EMBL" id="ALO47295.1"/>
    </source>
</evidence>
<evidence type="ECO:0000256" key="6">
    <source>
        <dbReference type="ARBA" id="ARBA00022723"/>
    </source>
</evidence>
<evidence type="ECO:0000256" key="2">
    <source>
        <dbReference type="ARBA" id="ARBA00001946"/>
    </source>
</evidence>
<dbReference type="STRING" id="1249552.PS2015_2663"/>
<organism evidence="11 12">
    <name type="scientific">Pseudohongiella spirulinae</name>
    <dbReference type="NCBI Taxonomy" id="1249552"/>
    <lineage>
        <taxon>Bacteria</taxon>
        <taxon>Pseudomonadati</taxon>
        <taxon>Pseudomonadota</taxon>
        <taxon>Gammaproteobacteria</taxon>
        <taxon>Pseudomonadales</taxon>
        <taxon>Pseudohongiellaceae</taxon>
        <taxon>Pseudohongiella</taxon>
    </lineage>
</organism>
<evidence type="ECO:0000256" key="3">
    <source>
        <dbReference type="ARBA" id="ARBA00004763"/>
    </source>
</evidence>
<feature type="domain" description="Pterin-binding" evidence="10">
    <location>
        <begin position="27"/>
        <end position="289"/>
    </location>
</feature>
<dbReference type="InterPro" id="IPR000489">
    <property type="entry name" value="Pterin-binding_dom"/>
</dbReference>
<dbReference type="InterPro" id="IPR011005">
    <property type="entry name" value="Dihydropteroate_synth-like_sf"/>
</dbReference>
<dbReference type="PANTHER" id="PTHR20941">
    <property type="entry name" value="FOLATE SYNTHESIS PROTEINS"/>
    <property type="match status" value="1"/>
</dbReference>
<dbReference type="OrthoDB" id="9811744at2"/>
<evidence type="ECO:0000256" key="9">
    <source>
        <dbReference type="RuleBase" id="RU361205"/>
    </source>
</evidence>
<dbReference type="Pfam" id="PF00809">
    <property type="entry name" value="Pterin_bind"/>
    <property type="match status" value="1"/>
</dbReference>
<dbReference type="EC" id="2.5.1.15" evidence="4 9"/>
<dbReference type="CDD" id="cd00739">
    <property type="entry name" value="DHPS"/>
    <property type="match status" value="1"/>
</dbReference>